<proteinExistence type="predicted"/>
<name>A0A645ALK1_9ZZZZ</name>
<accession>A0A645ALK1</accession>
<reference evidence="1" key="1">
    <citation type="submission" date="2019-08" db="EMBL/GenBank/DDBJ databases">
        <authorList>
            <person name="Kucharzyk K."/>
            <person name="Murdoch R.W."/>
            <person name="Higgins S."/>
            <person name="Loffler F."/>
        </authorList>
    </citation>
    <scope>NUCLEOTIDE SEQUENCE</scope>
</reference>
<dbReference type="EMBL" id="VSSQ01014654">
    <property type="protein sequence ID" value="MPM54112.1"/>
    <property type="molecule type" value="Genomic_DNA"/>
</dbReference>
<sequence>MERYVGDIKDFIEFLNNKGVEFNGYVLFEGLNNLTNKLILFKTHEQNDLLYENDCSIINK</sequence>
<protein>
    <submittedName>
        <fullName evidence="1">Uncharacterized protein</fullName>
    </submittedName>
</protein>
<dbReference type="AlphaFoldDB" id="A0A645ALK1"/>
<organism evidence="1">
    <name type="scientific">bioreactor metagenome</name>
    <dbReference type="NCBI Taxonomy" id="1076179"/>
    <lineage>
        <taxon>unclassified sequences</taxon>
        <taxon>metagenomes</taxon>
        <taxon>ecological metagenomes</taxon>
    </lineage>
</organism>
<comment type="caution">
    <text evidence="1">The sequence shown here is derived from an EMBL/GenBank/DDBJ whole genome shotgun (WGS) entry which is preliminary data.</text>
</comment>
<gene>
    <name evidence="1" type="ORF">SDC9_100885</name>
</gene>
<evidence type="ECO:0000313" key="1">
    <source>
        <dbReference type="EMBL" id="MPM54112.1"/>
    </source>
</evidence>